<dbReference type="AlphaFoldDB" id="A0A9P0HJF3"/>
<dbReference type="Proteomes" id="UP001152798">
    <property type="component" value="Chromosome 5"/>
</dbReference>
<dbReference type="PANTHER" id="PTHR12268:SF14">
    <property type="entry name" value="DYSTROPHIN-1"/>
    <property type="match status" value="1"/>
</dbReference>
<dbReference type="PANTHER" id="PTHR12268">
    <property type="entry name" value="E3 UBIQUITIN-PROTEIN LIGASE KCMF1"/>
    <property type="match status" value="1"/>
</dbReference>
<dbReference type="EMBL" id="OV725081">
    <property type="protein sequence ID" value="CAH1403025.1"/>
    <property type="molecule type" value="Genomic_DNA"/>
</dbReference>
<evidence type="ECO:0000256" key="5">
    <source>
        <dbReference type="ARBA" id="ARBA00023212"/>
    </source>
</evidence>
<accession>A0A9P0HJF3</accession>
<dbReference type="InterPro" id="IPR036397">
    <property type="entry name" value="RNaseH_sf"/>
</dbReference>
<dbReference type="GO" id="GO:0005886">
    <property type="term" value="C:plasma membrane"/>
    <property type="evidence" value="ECO:0007669"/>
    <property type="project" value="TreeGrafter"/>
</dbReference>
<sequence length="239" mass="27449">MLADSERYEAKRAEVDAWLSRMELRFARMPPVGNTADVLEAQMREQKAFHAELHQYKHHIELFSQLTQKLIAVYQQDDTSRVKRTTEAINQRYEELNSSIINRGKGLHSAINSLHNFDRSLEKFLAWLSEVESGLEAVETEADREGKPSHQLKVAGFHSSSHGQINSAGAEKNIPEFTSASDWPSESPDLNPLDYQLWSKLERMACHRAHPNLEQSLVRAVERFPQKVQCGTIDDWPRR</sequence>
<dbReference type="OrthoDB" id="6607178at2759"/>
<dbReference type="Gene3D" id="3.30.420.10">
    <property type="entry name" value="Ribonuclease H-like superfamily/Ribonuclease H"/>
    <property type="match status" value="1"/>
</dbReference>
<gene>
    <name evidence="6" type="ORF">NEZAVI_LOCUS11701</name>
</gene>
<dbReference type="InterPro" id="IPR002017">
    <property type="entry name" value="Spectrin_repeat"/>
</dbReference>
<dbReference type="Gene3D" id="1.20.58.60">
    <property type="match status" value="1"/>
</dbReference>
<reference evidence="6" key="1">
    <citation type="submission" date="2022-01" db="EMBL/GenBank/DDBJ databases">
        <authorList>
            <person name="King R."/>
        </authorList>
    </citation>
    <scope>NUCLEOTIDE SEQUENCE</scope>
</reference>
<dbReference type="SUPFAM" id="SSF46966">
    <property type="entry name" value="Spectrin repeat"/>
    <property type="match status" value="1"/>
</dbReference>
<evidence type="ECO:0000256" key="1">
    <source>
        <dbReference type="ARBA" id="ARBA00004413"/>
    </source>
</evidence>
<dbReference type="CDD" id="cd00176">
    <property type="entry name" value="SPEC"/>
    <property type="match status" value="1"/>
</dbReference>
<keyword evidence="3" id="KW-0963">Cytoplasm</keyword>
<dbReference type="GO" id="GO:0099536">
    <property type="term" value="P:synaptic signaling"/>
    <property type="evidence" value="ECO:0007669"/>
    <property type="project" value="TreeGrafter"/>
</dbReference>
<dbReference type="GO" id="GO:0005737">
    <property type="term" value="C:cytoplasm"/>
    <property type="evidence" value="ECO:0007669"/>
    <property type="project" value="UniProtKB-ARBA"/>
</dbReference>
<keyword evidence="4" id="KW-0106">Calcium</keyword>
<evidence type="ECO:0000256" key="3">
    <source>
        <dbReference type="ARBA" id="ARBA00022490"/>
    </source>
</evidence>
<dbReference type="Pfam" id="PF00435">
    <property type="entry name" value="Spectrin"/>
    <property type="match status" value="1"/>
</dbReference>
<name>A0A9P0HJF3_NEZVI</name>
<dbReference type="InterPro" id="IPR050774">
    <property type="entry name" value="KCMF1/Dystrophin"/>
</dbReference>
<keyword evidence="5" id="KW-0206">Cytoskeleton</keyword>
<evidence type="ECO:0000313" key="7">
    <source>
        <dbReference type="Proteomes" id="UP001152798"/>
    </source>
</evidence>
<evidence type="ECO:0000256" key="2">
    <source>
        <dbReference type="ARBA" id="ARBA00004496"/>
    </source>
</evidence>
<organism evidence="6 7">
    <name type="scientific">Nezara viridula</name>
    <name type="common">Southern green stink bug</name>
    <name type="synonym">Cimex viridulus</name>
    <dbReference type="NCBI Taxonomy" id="85310"/>
    <lineage>
        <taxon>Eukaryota</taxon>
        <taxon>Metazoa</taxon>
        <taxon>Ecdysozoa</taxon>
        <taxon>Arthropoda</taxon>
        <taxon>Hexapoda</taxon>
        <taxon>Insecta</taxon>
        <taxon>Pterygota</taxon>
        <taxon>Neoptera</taxon>
        <taxon>Paraneoptera</taxon>
        <taxon>Hemiptera</taxon>
        <taxon>Heteroptera</taxon>
        <taxon>Panheteroptera</taxon>
        <taxon>Pentatomomorpha</taxon>
        <taxon>Pentatomoidea</taxon>
        <taxon>Pentatomidae</taxon>
        <taxon>Pentatominae</taxon>
        <taxon>Nezara</taxon>
    </lineage>
</organism>
<keyword evidence="7" id="KW-1185">Reference proteome</keyword>
<dbReference type="GO" id="GO:0045202">
    <property type="term" value="C:synapse"/>
    <property type="evidence" value="ECO:0007669"/>
    <property type="project" value="GOC"/>
</dbReference>
<dbReference type="GO" id="GO:0003676">
    <property type="term" value="F:nucleic acid binding"/>
    <property type="evidence" value="ECO:0007669"/>
    <property type="project" value="InterPro"/>
</dbReference>
<evidence type="ECO:0008006" key="8">
    <source>
        <dbReference type="Google" id="ProtNLM"/>
    </source>
</evidence>
<comment type="subcellular location">
    <subcellularLocation>
        <location evidence="1">Cell membrane</location>
        <topology evidence="1">Peripheral membrane protein</topology>
        <orientation evidence="1">Cytoplasmic side</orientation>
    </subcellularLocation>
    <subcellularLocation>
        <location evidence="2">Cytoplasm</location>
    </subcellularLocation>
</comment>
<dbReference type="SMART" id="SM00150">
    <property type="entry name" value="SPEC"/>
    <property type="match status" value="1"/>
</dbReference>
<protein>
    <recommendedName>
        <fullName evidence="8">Dystrophin</fullName>
    </recommendedName>
</protein>
<dbReference type="InterPro" id="IPR018159">
    <property type="entry name" value="Spectrin/alpha-actinin"/>
</dbReference>
<proteinExistence type="predicted"/>
<evidence type="ECO:0000256" key="4">
    <source>
        <dbReference type="ARBA" id="ARBA00022837"/>
    </source>
</evidence>
<evidence type="ECO:0000313" key="6">
    <source>
        <dbReference type="EMBL" id="CAH1403025.1"/>
    </source>
</evidence>